<evidence type="ECO:0000313" key="4">
    <source>
        <dbReference type="Proteomes" id="UP000550707"/>
    </source>
</evidence>
<dbReference type="Proteomes" id="UP000550707">
    <property type="component" value="Unassembled WGS sequence"/>
</dbReference>
<dbReference type="PANTHER" id="PTHR34347:SF1">
    <property type="entry name" value="DNA REPAIR-SCAFFOLDING PROTEIN"/>
    <property type="match status" value="1"/>
</dbReference>
<dbReference type="GO" id="GO:0000228">
    <property type="term" value="C:nuclear chromosome"/>
    <property type="evidence" value="ECO:0007669"/>
    <property type="project" value="TreeGrafter"/>
</dbReference>
<feature type="compositionally biased region" description="Basic and acidic residues" evidence="1">
    <location>
        <begin position="155"/>
        <end position="165"/>
    </location>
</feature>
<name>A0A7J8DUF4_MOLMO</name>
<feature type="region of interest" description="Disordered" evidence="1">
    <location>
        <begin position="81"/>
        <end position="173"/>
    </location>
</feature>
<evidence type="ECO:0000256" key="1">
    <source>
        <dbReference type="SAM" id="MobiDB-lite"/>
    </source>
</evidence>
<proteinExistence type="predicted"/>
<comment type="caution">
    <text evidence="3">The sequence shown here is derived from an EMBL/GenBank/DDBJ whole genome shotgun (WGS) entry which is preliminary data.</text>
</comment>
<accession>A0A7J8DUF4</accession>
<gene>
    <name evidence="3" type="ORF">HJG59_017290</name>
</gene>
<dbReference type="AlphaFoldDB" id="A0A7J8DUF4"/>
<dbReference type="Pfam" id="PF14950">
    <property type="entry name" value="DUF4502"/>
    <property type="match status" value="1"/>
</dbReference>
<reference evidence="3 4" key="1">
    <citation type="journal article" date="2020" name="Nature">
        <title>Six reference-quality genomes reveal evolution of bat adaptations.</title>
        <authorList>
            <person name="Jebb D."/>
            <person name="Huang Z."/>
            <person name="Pippel M."/>
            <person name="Hughes G.M."/>
            <person name="Lavrichenko K."/>
            <person name="Devanna P."/>
            <person name="Winkler S."/>
            <person name="Jermiin L.S."/>
            <person name="Skirmuntt E.C."/>
            <person name="Katzourakis A."/>
            <person name="Burkitt-Gray L."/>
            <person name="Ray D.A."/>
            <person name="Sullivan K.A.M."/>
            <person name="Roscito J.G."/>
            <person name="Kirilenko B.M."/>
            <person name="Davalos L.M."/>
            <person name="Corthals A.P."/>
            <person name="Power M.L."/>
            <person name="Jones G."/>
            <person name="Ransome R.D."/>
            <person name="Dechmann D.K.N."/>
            <person name="Locatelli A.G."/>
            <person name="Puechmaille S.J."/>
            <person name="Fedrigo O."/>
            <person name="Jarvis E.D."/>
            <person name="Hiller M."/>
            <person name="Vernes S.C."/>
            <person name="Myers E.W."/>
            <person name="Teeling E.C."/>
        </authorList>
    </citation>
    <scope>NUCLEOTIDE SEQUENCE [LARGE SCALE GENOMIC DNA]</scope>
    <source>
        <strain evidence="3">MMolMol1</strain>
        <tissue evidence="3">Muscle</tissue>
    </source>
</reference>
<organism evidence="3 4">
    <name type="scientific">Molossus molossus</name>
    <name type="common">Pallas' mastiff bat</name>
    <name type="synonym">Vespertilio molossus</name>
    <dbReference type="NCBI Taxonomy" id="27622"/>
    <lineage>
        <taxon>Eukaryota</taxon>
        <taxon>Metazoa</taxon>
        <taxon>Chordata</taxon>
        <taxon>Craniata</taxon>
        <taxon>Vertebrata</taxon>
        <taxon>Euteleostomi</taxon>
        <taxon>Mammalia</taxon>
        <taxon>Eutheria</taxon>
        <taxon>Laurasiatheria</taxon>
        <taxon>Chiroptera</taxon>
        <taxon>Yangochiroptera</taxon>
        <taxon>Molossidae</taxon>
        <taxon>Molossus</taxon>
    </lineage>
</organism>
<dbReference type="GO" id="GO:0070202">
    <property type="term" value="P:regulation of establishment of protein localization to chromosome"/>
    <property type="evidence" value="ECO:0007669"/>
    <property type="project" value="TreeGrafter"/>
</dbReference>
<dbReference type="InterPro" id="IPR028026">
    <property type="entry name" value="DUF4502"/>
</dbReference>
<evidence type="ECO:0000313" key="3">
    <source>
        <dbReference type="EMBL" id="KAF6426877.1"/>
    </source>
</evidence>
<dbReference type="GO" id="GO:0000724">
    <property type="term" value="P:double-strand break repair via homologous recombination"/>
    <property type="evidence" value="ECO:0007669"/>
    <property type="project" value="TreeGrafter"/>
</dbReference>
<dbReference type="InterPro" id="IPR053054">
    <property type="entry name" value="DNA_repair-scaffolding"/>
</dbReference>
<keyword evidence="4" id="KW-1185">Reference proteome</keyword>
<feature type="region of interest" description="Disordered" evidence="1">
    <location>
        <begin position="1"/>
        <end position="31"/>
    </location>
</feature>
<feature type="compositionally biased region" description="Acidic residues" evidence="1">
    <location>
        <begin position="129"/>
        <end position="139"/>
    </location>
</feature>
<feature type="compositionally biased region" description="Low complexity" evidence="1">
    <location>
        <begin position="92"/>
        <end position="106"/>
    </location>
</feature>
<evidence type="ECO:0000259" key="2">
    <source>
        <dbReference type="Pfam" id="PF14950"/>
    </source>
</evidence>
<dbReference type="PANTHER" id="PTHR34347">
    <property type="entry name" value="DNA REPAIR-SCAFFOLDING PROTEIN SPIDR"/>
    <property type="match status" value="1"/>
</dbReference>
<dbReference type="GO" id="GO:0005654">
    <property type="term" value="C:nucleoplasm"/>
    <property type="evidence" value="ECO:0007669"/>
    <property type="project" value="TreeGrafter"/>
</dbReference>
<sequence length="320" mass="34911">MSKGGISRGPKRKRNWDIEYPSFPGEHPPQFRRAGLRTVGAAASLSEAWLRCEEGFQDTPGTSSLAAEKKNITEKHLELFASPKKETATSKSTSALTDITSSSSGSDRSDEEELQFVDWESASDKDDTSECNEFEDGESAVEISDCASGASSPLTREERVSELPKVRSSSDSSGLKNMPGFLVIILVYMASLTCTRIISSLHSHCFWKMSPAMLGNCKCTSTLCFFRPLPQRRMKGTPSYLSCSTKRITAAKVVVCGPMGHYGVIQVPFGSLALSIGTPHILTQDHIFHSEKTFQHDLLIADVLSVSGGHFLPEPSDTHL</sequence>
<dbReference type="EMBL" id="JACASF010000016">
    <property type="protein sequence ID" value="KAF6426877.1"/>
    <property type="molecule type" value="Genomic_DNA"/>
</dbReference>
<feature type="domain" description="DUF4502" evidence="2">
    <location>
        <begin position="11"/>
        <end position="112"/>
    </location>
</feature>
<protein>
    <submittedName>
        <fullName evidence="3">Scaffold protein involved in DNA repair</fullName>
    </submittedName>
</protein>